<dbReference type="PANTHER" id="PTHR46696:SF6">
    <property type="entry name" value="P450, PUTATIVE (EUROFUNG)-RELATED"/>
    <property type="match status" value="1"/>
</dbReference>
<keyword evidence="3 8" id="KW-0349">Heme</keyword>
<comment type="similarity">
    <text evidence="2 8">Belongs to the cytochrome P450 family.</text>
</comment>
<dbReference type="SUPFAM" id="SSF48264">
    <property type="entry name" value="Cytochrome P450"/>
    <property type="match status" value="1"/>
</dbReference>
<evidence type="ECO:0000313" key="10">
    <source>
        <dbReference type="Proteomes" id="UP000011666"/>
    </source>
</evidence>
<dbReference type="eggNOG" id="COG2124">
    <property type="taxonomic scope" value="Bacteria"/>
</dbReference>
<evidence type="ECO:0000313" key="9">
    <source>
        <dbReference type="EMBL" id="GAC68512.1"/>
    </source>
</evidence>
<dbReference type="CDD" id="cd11035">
    <property type="entry name" value="P450cam-like"/>
    <property type="match status" value="1"/>
</dbReference>
<accession>M0QM83</accession>
<dbReference type="Gene3D" id="1.10.630.10">
    <property type="entry name" value="Cytochrome P450"/>
    <property type="match status" value="1"/>
</dbReference>
<evidence type="ECO:0000256" key="4">
    <source>
        <dbReference type="ARBA" id="ARBA00022723"/>
    </source>
</evidence>
<evidence type="ECO:0000256" key="1">
    <source>
        <dbReference type="ARBA" id="ARBA00001971"/>
    </source>
</evidence>
<sequence length="409" mass="45750">MTTAERSREDVTVDFDVYDQEIAAPIDTFQERAADLAAKGPVVYSTAYGGHWIVTRYQEIHEVLRDPETFSSYPNNLVTNEAFGKFIPIELDPPEHTGYRKALQPLFGPARMKKLTESIRSVVNDLLDGFTGKGEAEYISAFAHELPARIFLALMDWPIEDAPLFTDATDVVLFGKPGGTEEESLEARAIAGMQMLGYFQKMVDERRATPGDDVTSQLIHTEVELEDGLRLLTDEELNRMFFLLLIAGLHTVQGSLAWAIVHLVNNPEQRRQIIDDPDMIPSAVEEILRIEAAVVPGRRATREVELGGMTIAEGEQLILMLCSANRDAGEFDDPDELDVTRRPNRHLSFGGGAHRCLGSHLARIELTIALEEIHRRIPDYDLVESDPPVFHASQVRGCVKMPIRFTPES</sequence>
<dbReference type="GO" id="GO:0016705">
    <property type="term" value="F:oxidoreductase activity, acting on paired donors, with incorporation or reduction of molecular oxygen"/>
    <property type="evidence" value="ECO:0007669"/>
    <property type="project" value="InterPro"/>
</dbReference>
<evidence type="ECO:0000256" key="2">
    <source>
        <dbReference type="ARBA" id="ARBA00010617"/>
    </source>
</evidence>
<dbReference type="GO" id="GO:0004497">
    <property type="term" value="F:monooxygenase activity"/>
    <property type="evidence" value="ECO:0007669"/>
    <property type="project" value="UniProtKB-KW"/>
</dbReference>
<protein>
    <submittedName>
        <fullName evidence="9">Putative cytochrome P450</fullName>
    </submittedName>
</protein>
<dbReference type="FunFam" id="1.10.630.10:FF:000018">
    <property type="entry name" value="Cytochrome P450 monooxygenase"/>
    <property type="match status" value="1"/>
</dbReference>
<dbReference type="AlphaFoldDB" id="M0QM83"/>
<evidence type="ECO:0000256" key="3">
    <source>
        <dbReference type="ARBA" id="ARBA00022617"/>
    </source>
</evidence>
<dbReference type="InterPro" id="IPR001128">
    <property type="entry name" value="Cyt_P450"/>
</dbReference>
<keyword evidence="10" id="KW-1185">Reference proteome</keyword>
<keyword evidence="5 8" id="KW-0560">Oxidoreductase</keyword>
<evidence type="ECO:0000256" key="8">
    <source>
        <dbReference type="RuleBase" id="RU000461"/>
    </source>
</evidence>
<dbReference type="InterPro" id="IPR002397">
    <property type="entry name" value="Cyt_P450_B"/>
</dbReference>
<dbReference type="Proteomes" id="UP000011666">
    <property type="component" value="Unassembled WGS sequence"/>
</dbReference>
<gene>
    <name evidence="9" type="ORF">GS4_16_00420</name>
</gene>
<keyword evidence="4 8" id="KW-0479">Metal-binding</keyword>
<evidence type="ECO:0000256" key="5">
    <source>
        <dbReference type="ARBA" id="ARBA00023002"/>
    </source>
</evidence>
<dbReference type="OrthoDB" id="3599725at2"/>
<keyword evidence="6 8" id="KW-0408">Iron</keyword>
<evidence type="ECO:0000256" key="7">
    <source>
        <dbReference type="ARBA" id="ARBA00023033"/>
    </source>
</evidence>
<organism evidence="9 10">
    <name type="scientific">Gordonia soli NBRC 108243</name>
    <dbReference type="NCBI Taxonomy" id="1223545"/>
    <lineage>
        <taxon>Bacteria</taxon>
        <taxon>Bacillati</taxon>
        <taxon>Actinomycetota</taxon>
        <taxon>Actinomycetes</taxon>
        <taxon>Mycobacteriales</taxon>
        <taxon>Gordoniaceae</taxon>
        <taxon>Gordonia</taxon>
    </lineage>
</organism>
<dbReference type="InterPro" id="IPR036396">
    <property type="entry name" value="Cyt_P450_sf"/>
</dbReference>
<proteinExistence type="inferred from homology"/>
<keyword evidence="7 8" id="KW-0503">Monooxygenase</keyword>
<dbReference type="EMBL" id="BANX01000016">
    <property type="protein sequence ID" value="GAC68512.1"/>
    <property type="molecule type" value="Genomic_DNA"/>
</dbReference>
<dbReference type="InterPro" id="IPR017972">
    <property type="entry name" value="Cyt_P450_CS"/>
</dbReference>
<name>M0QM83_9ACTN</name>
<dbReference type="GO" id="GO:0005506">
    <property type="term" value="F:iron ion binding"/>
    <property type="evidence" value="ECO:0007669"/>
    <property type="project" value="InterPro"/>
</dbReference>
<reference evidence="9 10" key="1">
    <citation type="submission" date="2013-01" db="EMBL/GenBank/DDBJ databases">
        <title>Whole genome shotgun sequence of Gordonia soli NBRC 108243.</title>
        <authorList>
            <person name="Isaki-Nakamura S."/>
            <person name="Hosoyama A."/>
            <person name="Tsuchikane K."/>
            <person name="Ando Y."/>
            <person name="Baba S."/>
            <person name="Ohji S."/>
            <person name="Hamada M."/>
            <person name="Tamura T."/>
            <person name="Yamazoe A."/>
            <person name="Yamazaki S."/>
            <person name="Fujita N."/>
        </authorList>
    </citation>
    <scope>NUCLEOTIDE SEQUENCE [LARGE SCALE GENOMIC DNA]</scope>
    <source>
        <strain evidence="9 10">NBRC 108243</strain>
    </source>
</reference>
<dbReference type="PRINTS" id="PR00359">
    <property type="entry name" value="BP450"/>
</dbReference>
<dbReference type="GO" id="GO:0020037">
    <property type="term" value="F:heme binding"/>
    <property type="evidence" value="ECO:0007669"/>
    <property type="project" value="InterPro"/>
</dbReference>
<dbReference type="RefSeq" id="WP_007620719.1">
    <property type="nucleotide sequence ID" value="NZ_BANX01000016.1"/>
</dbReference>
<dbReference type="PRINTS" id="PR00385">
    <property type="entry name" value="P450"/>
</dbReference>
<comment type="caution">
    <text evidence="9">The sequence shown here is derived from an EMBL/GenBank/DDBJ whole genome shotgun (WGS) entry which is preliminary data.</text>
</comment>
<dbReference type="PANTHER" id="PTHR46696">
    <property type="entry name" value="P450, PUTATIVE (EUROFUNG)-RELATED"/>
    <property type="match status" value="1"/>
</dbReference>
<dbReference type="Pfam" id="PF00067">
    <property type="entry name" value="p450"/>
    <property type="match status" value="1"/>
</dbReference>
<dbReference type="STRING" id="1223545.GS4_16_00420"/>
<dbReference type="PROSITE" id="PS00086">
    <property type="entry name" value="CYTOCHROME_P450"/>
    <property type="match status" value="1"/>
</dbReference>
<evidence type="ECO:0000256" key="6">
    <source>
        <dbReference type="ARBA" id="ARBA00023004"/>
    </source>
</evidence>
<comment type="cofactor">
    <cofactor evidence="1">
        <name>heme</name>
        <dbReference type="ChEBI" id="CHEBI:30413"/>
    </cofactor>
</comment>